<protein>
    <submittedName>
        <fullName evidence="2">Uncharacterized protein</fullName>
    </submittedName>
</protein>
<sequence>MQENQRPSPRRTSNKNFVHRFRIKNFSG</sequence>
<dbReference type="EMBL" id="QDEB01028174">
    <property type="protein sequence ID" value="RZC40205.1"/>
    <property type="molecule type" value="Genomic_DNA"/>
</dbReference>
<keyword evidence="3" id="KW-1185">Reference proteome</keyword>
<accession>A0A482W5J8</accession>
<reference evidence="2 3" key="1">
    <citation type="submission" date="2017-03" db="EMBL/GenBank/DDBJ databases">
        <title>Genome of the blue death feigning beetle - Asbolus verrucosus.</title>
        <authorList>
            <person name="Rider S.D."/>
        </authorList>
    </citation>
    <scope>NUCLEOTIDE SEQUENCE [LARGE SCALE GENOMIC DNA]</scope>
    <source>
        <strain evidence="2">Butters</strain>
        <tissue evidence="2">Head and leg muscle</tissue>
    </source>
</reference>
<dbReference type="AlphaFoldDB" id="A0A482W5J8"/>
<organism evidence="2 3">
    <name type="scientific">Asbolus verrucosus</name>
    <name type="common">Desert ironclad beetle</name>
    <dbReference type="NCBI Taxonomy" id="1661398"/>
    <lineage>
        <taxon>Eukaryota</taxon>
        <taxon>Metazoa</taxon>
        <taxon>Ecdysozoa</taxon>
        <taxon>Arthropoda</taxon>
        <taxon>Hexapoda</taxon>
        <taxon>Insecta</taxon>
        <taxon>Pterygota</taxon>
        <taxon>Neoptera</taxon>
        <taxon>Endopterygota</taxon>
        <taxon>Coleoptera</taxon>
        <taxon>Polyphaga</taxon>
        <taxon>Cucujiformia</taxon>
        <taxon>Tenebrionidae</taxon>
        <taxon>Pimeliinae</taxon>
        <taxon>Asbolus</taxon>
    </lineage>
</organism>
<feature type="region of interest" description="Disordered" evidence="1">
    <location>
        <begin position="1"/>
        <end position="28"/>
    </location>
</feature>
<comment type="caution">
    <text evidence="2">The sequence shown here is derived from an EMBL/GenBank/DDBJ whole genome shotgun (WGS) entry which is preliminary data.</text>
</comment>
<evidence type="ECO:0000313" key="3">
    <source>
        <dbReference type="Proteomes" id="UP000292052"/>
    </source>
</evidence>
<evidence type="ECO:0000313" key="2">
    <source>
        <dbReference type="EMBL" id="RZC40205.1"/>
    </source>
</evidence>
<gene>
    <name evidence="2" type="ORF">BDFB_010163</name>
</gene>
<proteinExistence type="predicted"/>
<name>A0A482W5J8_ASBVE</name>
<feature type="compositionally biased region" description="Basic residues" evidence="1">
    <location>
        <begin position="8"/>
        <end position="28"/>
    </location>
</feature>
<evidence type="ECO:0000256" key="1">
    <source>
        <dbReference type="SAM" id="MobiDB-lite"/>
    </source>
</evidence>
<dbReference type="Proteomes" id="UP000292052">
    <property type="component" value="Unassembled WGS sequence"/>
</dbReference>